<feature type="compositionally biased region" description="Low complexity" evidence="1">
    <location>
        <begin position="346"/>
        <end position="361"/>
    </location>
</feature>
<evidence type="ECO:0000259" key="2">
    <source>
        <dbReference type="PROSITE" id="PS51140"/>
    </source>
</evidence>
<dbReference type="FunFam" id="1.10.8.10:FF:000064">
    <property type="entry name" value="Similar to CUE domain-containing protein"/>
    <property type="match status" value="1"/>
</dbReference>
<dbReference type="GO" id="GO:0031624">
    <property type="term" value="F:ubiquitin conjugating enzyme binding"/>
    <property type="evidence" value="ECO:0007669"/>
    <property type="project" value="TreeGrafter"/>
</dbReference>
<dbReference type="GO" id="GO:0006511">
    <property type="term" value="P:ubiquitin-dependent protein catabolic process"/>
    <property type="evidence" value="ECO:0007669"/>
    <property type="project" value="TreeGrafter"/>
</dbReference>
<gene>
    <name evidence="3" type="ORF">BT63DRAFT_422856</name>
</gene>
<feature type="region of interest" description="Disordered" evidence="1">
    <location>
        <begin position="1"/>
        <end position="100"/>
    </location>
</feature>
<feature type="compositionally biased region" description="Pro residues" evidence="1">
    <location>
        <begin position="253"/>
        <end position="263"/>
    </location>
</feature>
<dbReference type="EMBL" id="MU004232">
    <property type="protein sequence ID" value="KAF2672389.1"/>
    <property type="molecule type" value="Genomic_DNA"/>
</dbReference>
<feature type="region of interest" description="Disordered" evidence="1">
    <location>
        <begin position="172"/>
        <end position="214"/>
    </location>
</feature>
<protein>
    <recommendedName>
        <fullName evidence="2">CUE domain-containing protein</fullName>
    </recommendedName>
</protein>
<dbReference type="InterPro" id="IPR041807">
    <property type="entry name" value="Cue5/Don1_CUE"/>
</dbReference>
<feature type="compositionally biased region" description="Pro residues" evidence="1">
    <location>
        <begin position="82"/>
        <end position="92"/>
    </location>
</feature>
<feature type="compositionally biased region" description="Basic and acidic residues" evidence="1">
    <location>
        <begin position="448"/>
        <end position="466"/>
    </location>
</feature>
<organism evidence="3 4">
    <name type="scientific">Microthyrium microscopicum</name>
    <dbReference type="NCBI Taxonomy" id="703497"/>
    <lineage>
        <taxon>Eukaryota</taxon>
        <taxon>Fungi</taxon>
        <taxon>Dikarya</taxon>
        <taxon>Ascomycota</taxon>
        <taxon>Pezizomycotina</taxon>
        <taxon>Dothideomycetes</taxon>
        <taxon>Dothideomycetes incertae sedis</taxon>
        <taxon>Microthyriales</taxon>
        <taxon>Microthyriaceae</taxon>
        <taxon>Microthyrium</taxon>
    </lineage>
</organism>
<dbReference type="Proteomes" id="UP000799302">
    <property type="component" value="Unassembled WGS sequence"/>
</dbReference>
<feature type="compositionally biased region" description="Basic and acidic residues" evidence="1">
    <location>
        <begin position="304"/>
        <end position="317"/>
    </location>
</feature>
<evidence type="ECO:0000313" key="4">
    <source>
        <dbReference type="Proteomes" id="UP000799302"/>
    </source>
</evidence>
<evidence type="ECO:0000256" key="1">
    <source>
        <dbReference type="SAM" id="MobiDB-lite"/>
    </source>
</evidence>
<feature type="domain" description="CUE" evidence="2">
    <location>
        <begin position="93"/>
        <end position="137"/>
    </location>
</feature>
<accession>A0A6A6UJH5</accession>
<dbReference type="SUPFAM" id="SSF46934">
    <property type="entry name" value="UBA-like"/>
    <property type="match status" value="1"/>
</dbReference>
<evidence type="ECO:0000313" key="3">
    <source>
        <dbReference type="EMBL" id="KAF2672389.1"/>
    </source>
</evidence>
<feature type="region of interest" description="Disordered" evidence="1">
    <location>
        <begin position="242"/>
        <end position="466"/>
    </location>
</feature>
<dbReference type="InterPro" id="IPR009060">
    <property type="entry name" value="UBA-like_sf"/>
</dbReference>
<dbReference type="GO" id="GO:0043130">
    <property type="term" value="F:ubiquitin binding"/>
    <property type="evidence" value="ECO:0007669"/>
    <property type="project" value="InterPro"/>
</dbReference>
<dbReference type="Pfam" id="PF02845">
    <property type="entry name" value="CUE"/>
    <property type="match status" value="1"/>
</dbReference>
<dbReference type="InterPro" id="IPR003892">
    <property type="entry name" value="CUE"/>
</dbReference>
<feature type="compositionally biased region" description="Polar residues" evidence="1">
    <location>
        <begin position="333"/>
        <end position="343"/>
    </location>
</feature>
<reference evidence="3" key="1">
    <citation type="journal article" date="2020" name="Stud. Mycol.">
        <title>101 Dothideomycetes genomes: a test case for predicting lifestyles and emergence of pathogens.</title>
        <authorList>
            <person name="Haridas S."/>
            <person name="Albert R."/>
            <person name="Binder M."/>
            <person name="Bloem J."/>
            <person name="Labutti K."/>
            <person name="Salamov A."/>
            <person name="Andreopoulos B."/>
            <person name="Baker S."/>
            <person name="Barry K."/>
            <person name="Bills G."/>
            <person name="Bluhm B."/>
            <person name="Cannon C."/>
            <person name="Castanera R."/>
            <person name="Culley D."/>
            <person name="Daum C."/>
            <person name="Ezra D."/>
            <person name="Gonzalez J."/>
            <person name="Henrissat B."/>
            <person name="Kuo A."/>
            <person name="Liang C."/>
            <person name="Lipzen A."/>
            <person name="Lutzoni F."/>
            <person name="Magnuson J."/>
            <person name="Mondo S."/>
            <person name="Nolan M."/>
            <person name="Ohm R."/>
            <person name="Pangilinan J."/>
            <person name="Park H.-J."/>
            <person name="Ramirez L."/>
            <person name="Alfaro M."/>
            <person name="Sun H."/>
            <person name="Tritt A."/>
            <person name="Yoshinaga Y."/>
            <person name="Zwiers L.-H."/>
            <person name="Turgeon B."/>
            <person name="Goodwin S."/>
            <person name="Spatafora J."/>
            <person name="Crous P."/>
            <person name="Grigoriev I."/>
        </authorList>
    </citation>
    <scope>NUCLEOTIDE SEQUENCE</scope>
    <source>
        <strain evidence="3">CBS 115976</strain>
    </source>
</reference>
<feature type="compositionally biased region" description="Basic and acidic residues" evidence="1">
    <location>
        <begin position="412"/>
        <end position="425"/>
    </location>
</feature>
<feature type="compositionally biased region" description="Basic and acidic residues" evidence="1">
    <location>
        <begin position="202"/>
        <end position="211"/>
    </location>
</feature>
<dbReference type="PANTHER" id="PTHR16461:SF5">
    <property type="entry name" value="TOLL-INTERACTING PROTEIN"/>
    <property type="match status" value="1"/>
</dbReference>
<dbReference type="GO" id="GO:0005737">
    <property type="term" value="C:cytoplasm"/>
    <property type="evidence" value="ECO:0007669"/>
    <property type="project" value="TreeGrafter"/>
</dbReference>
<dbReference type="AlphaFoldDB" id="A0A6A6UJH5"/>
<feature type="compositionally biased region" description="Basic and acidic residues" evidence="1">
    <location>
        <begin position="1"/>
        <end position="15"/>
    </location>
</feature>
<proteinExistence type="predicted"/>
<feature type="compositionally biased region" description="Polar residues" evidence="1">
    <location>
        <begin position="426"/>
        <end position="445"/>
    </location>
</feature>
<dbReference type="PROSITE" id="PS51140">
    <property type="entry name" value="CUE"/>
    <property type="match status" value="1"/>
</dbReference>
<keyword evidence="4" id="KW-1185">Reference proteome</keyword>
<dbReference type="Gene3D" id="1.10.8.10">
    <property type="entry name" value="DNA helicase RuvA subunit, C-terminal domain"/>
    <property type="match status" value="1"/>
</dbReference>
<feature type="compositionally biased region" description="Low complexity" evidence="1">
    <location>
        <begin position="16"/>
        <end position="26"/>
    </location>
</feature>
<dbReference type="PANTHER" id="PTHR16461">
    <property type="entry name" value="TOLL-INTERACTING PROTEIN"/>
    <property type="match status" value="1"/>
</dbReference>
<name>A0A6A6UJH5_9PEZI</name>
<dbReference type="OrthoDB" id="9942608at2759"/>
<dbReference type="SMART" id="SM00546">
    <property type="entry name" value="CUE"/>
    <property type="match status" value="1"/>
</dbReference>
<dbReference type="CDD" id="cd14372">
    <property type="entry name" value="CUE_Cue5p_like"/>
    <property type="match status" value="1"/>
</dbReference>
<feature type="compositionally biased region" description="Basic and acidic residues" evidence="1">
    <location>
        <begin position="280"/>
        <end position="296"/>
    </location>
</feature>
<sequence length="466" mass="50380">MADKASEKPAEKVEAATESTAPASSALKSATSTGAESPRTVREADALFDADDEVPEAHLPAPERSSTPKKRVSFQDEHDEGPVPPPKPPRPLSPKAQAEQTLIEAFPSMDAKVIKAVLVASGGKVEPAFNALLSMSDPDFQETAPPPPPRKTMSQIERDELYARQLAEQYESSYEGFGSRGRGNPPLPRRSTGQSTLNANDMHGEKEHSFLDDDLPVIQEKLTKTFNETKSTVNKWWGDFQKKLDGDESMDPIPRPGGRPQPPRNDFGPSQSNQIHGIRKNAESSRRSGEHDRYDADPQVLADDFGHRLELREDETPPARQARGQRPLANPNLFKQTQTSGDGQESGIMAGSSSSSPMGIGRKPSPAQGSKAGGKWQPLTSVEPTSLDDHDPFSLGDSDDDYSSSKTGSKASESKKDADKEDTKVGESSVTKPAQASKAGESSSVAVKDGKKEVPKEVEDAFKEEK</sequence>